<dbReference type="OrthoDB" id="66881at2759"/>
<gene>
    <name evidence="3" type="ORF">UCREL1_7096</name>
</gene>
<proteinExistence type="predicted"/>
<dbReference type="eggNOG" id="KOG1399">
    <property type="taxonomic scope" value="Eukaryota"/>
</dbReference>
<dbReference type="InterPro" id="IPR051820">
    <property type="entry name" value="FAD-binding_MO"/>
</dbReference>
<dbReference type="PRINTS" id="PR00368">
    <property type="entry name" value="FADPNR"/>
</dbReference>
<dbReference type="HOGENOM" id="CLU_032067_2_0_1"/>
<dbReference type="KEGG" id="ela:UCREL1_7096"/>
<dbReference type="PRINTS" id="PR00411">
    <property type="entry name" value="PNDRDTASEI"/>
</dbReference>
<dbReference type="AlphaFoldDB" id="M7TGR4"/>
<dbReference type="Gene3D" id="3.50.50.60">
    <property type="entry name" value="FAD/NAD(P)-binding domain"/>
    <property type="match status" value="2"/>
</dbReference>
<comment type="cofactor">
    <cofactor evidence="1">
        <name>FAD</name>
        <dbReference type="ChEBI" id="CHEBI:57692"/>
    </cofactor>
</comment>
<dbReference type="GO" id="GO:0004497">
    <property type="term" value="F:monooxygenase activity"/>
    <property type="evidence" value="ECO:0007669"/>
    <property type="project" value="UniProtKB-KW"/>
</dbReference>
<dbReference type="PANTHER" id="PTHR43872">
    <property type="entry name" value="MONOOXYGENASE, PUTATIVE (AFU_ORTHOLOGUE AFUA_8G02570)-RELATED"/>
    <property type="match status" value="1"/>
</dbReference>
<protein>
    <submittedName>
        <fullName evidence="3">Putative flavin-binding monooxygenase protein</fullName>
    </submittedName>
</protein>
<dbReference type="Pfam" id="PF13450">
    <property type="entry name" value="NAD_binding_8"/>
    <property type="match status" value="1"/>
</dbReference>
<evidence type="ECO:0000256" key="2">
    <source>
        <dbReference type="ARBA" id="ARBA00023033"/>
    </source>
</evidence>
<dbReference type="SUPFAM" id="SSF51905">
    <property type="entry name" value="FAD/NAD(P)-binding domain"/>
    <property type="match status" value="1"/>
</dbReference>
<evidence type="ECO:0000313" key="4">
    <source>
        <dbReference type="Proteomes" id="UP000012174"/>
    </source>
</evidence>
<dbReference type="EMBL" id="KB706756">
    <property type="protein sequence ID" value="EMR65925.1"/>
    <property type="molecule type" value="Genomic_DNA"/>
</dbReference>
<keyword evidence="2 3" id="KW-0560">Oxidoreductase</keyword>
<organism evidence="3 4">
    <name type="scientific">Eutypa lata (strain UCR-EL1)</name>
    <name type="common">Grapevine dieback disease fungus</name>
    <name type="synonym">Eutypa armeniacae</name>
    <dbReference type="NCBI Taxonomy" id="1287681"/>
    <lineage>
        <taxon>Eukaryota</taxon>
        <taxon>Fungi</taxon>
        <taxon>Dikarya</taxon>
        <taxon>Ascomycota</taxon>
        <taxon>Pezizomycotina</taxon>
        <taxon>Sordariomycetes</taxon>
        <taxon>Xylariomycetidae</taxon>
        <taxon>Xylariales</taxon>
        <taxon>Diatrypaceae</taxon>
        <taxon>Eutypa</taxon>
    </lineage>
</organism>
<keyword evidence="4" id="KW-1185">Reference proteome</keyword>
<sequence length="401" mass="44867">MSVPSQGREAICSFDVIIIGAGIAGLNAAYRIKSMLPGATFTILENRDSIGGTWDLFKYPGVRSDSDLFTYGFSWRLWPFKHPVGEGHLIMSYLWDSVSKHQGNPQHFQARFIILGTGYYDYQSPIKPVIPGLENFQGDVIHPQFWPADYDYGNKKIAIIGSGATAITLLPALAKKAARVTMVQRSPSYIASLPNQRRKPHWLGKFLPASFMRVYERLLHMIRPYLFVVFSQKHPLRAREALRKATVPQLPDWISYDPHFSPKYSPWEQRLCVSPDGDFYEALRGGKADVVTGQIKTVTDGGIEMEDGSAVNADVIVTATGLNMRVGGNIDLRVDGEAVAWREKLLWNGAMVEGVPNLNFLFGYTNASWTIGADNAVLILIRVMKHMELFGNVTRDLEFHG</sequence>
<reference evidence="4" key="1">
    <citation type="journal article" date="2013" name="Genome Announc.">
        <title>Draft genome sequence of the grapevine dieback fungus Eutypa lata UCR-EL1.</title>
        <authorList>
            <person name="Blanco-Ulate B."/>
            <person name="Rolshausen P.E."/>
            <person name="Cantu D."/>
        </authorList>
    </citation>
    <scope>NUCLEOTIDE SEQUENCE [LARGE SCALE GENOMIC DNA]</scope>
    <source>
        <strain evidence="4">UCR-EL1</strain>
    </source>
</reference>
<dbReference type="Pfam" id="PF13738">
    <property type="entry name" value="Pyr_redox_3"/>
    <property type="match status" value="1"/>
</dbReference>
<dbReference type="InterPro" id="IPR036188">
    <property type="entry name" value="FAD/NAD-bd_sf"/>
</dbReference>
<dbReference type="PANTHER" id="PTHR43872:SF1">
    <property type="entry name" value="MONOOXYGENASE, PUTATIVE (AFU_ORTHOLOGUE AFUA_8G02570)-RELATED"/>
    <property type="match status" value="1"/>
</dbReference>
<dbReference type="Proteomes" id="UP000012174">
    <property type="component" value="Unassembled WGS sequence"/>
</dbReference>
<evidence type="ECO:0000256" key="1">
    <source>
        <dbReference type="ARBA" id="ARBA00001974"/>
    </source>
</evidence>
<evidence type="ECO:0000313" key="3">
    <source>
        <dbReference type="EMBL" id="EMR65925.1"/>
    </source>
</evidence>
<accession>M7TGR4</accession>
<dbReference type="OMA" id="ARTTMLQ"/>
<keyword evidence="2 3" id="KW-0503">Monooxygenase</keyword>
<name>M7TGR4_EUTLA</name>